<evidence type="ECO:0000313" key="3">
    <source>
        <dbReference type="Proteomes" id="UP001221757"/>
    </source>
</evidence>
<name>A0AAD7B2C5_MYCRO</name>
<dbReference type="Pfam" id="PF18759">
    <property type="entry name" value="Plavaka"/>
    <property type="match status" value="1"/>
</dbReference>
<protein>
    <submittedName>
        <fullName evidence="2">Uncharacterized protein</fullName>
    </submittedName>
</protein>
<dbReference type="Proteomes" id="UP001221757">
    <property type="component" value="Unassembled WGS sequence"/>
</dbReference>
<accession>A0AAD7B2C5</accession>
<dbReference type="InterPro" id="IPR041078">
    <property type="entry name" value="Plavaka"/>
</dbReference>
<dbReference type="AlphaFoldDB" id="A0AAD7B2C5"/>
<dbReference type="EMBL" id="JARKIE010001058">
    <property type="protein sequence ID" value="KAJ7607850.1"/>
    <property type="molecule type" value="Genomic_DNA"/>
</dbReference>
<gene>
    <name evidence="2" type="ORF">B0H17DRAFT_1165021</name>
</gene>
<organism evidence="2 3">
    <name type="scientific">Mycena rosella</name>
    <name type="common">Pink bonnet</name>
    <name type="synonym">Agaricus rosellus</name>
    <dbReference type="NCBI Taxonomy" id="1033263"/>
    <lineage>
        <taxon>Eukaryota</taxon>
        <taxon>Fungi</taxon>
        <taxon>Dikarya</taxon>
        <taxon>Basidiomycota</taxon>
        <taxon>Agaricomycotina</taxon>
        <taxon>Agaricomycetes</taxon>
        <taxon>Agaricomycetidae</taxon>
        <taxon>Agaricales</taxon>
        <taxon>Marasmiineae</taxon>
        <taxon>Mycenaceae</taxon>
        <taxon>Mycena</taxon>
    </lineage>
</organism>
<keyword evidence="3" id="KW-1185">Reference proteome</keyword>
<comment type="caution">
    <text evidence="2">The sequence shown here is derived from an EMBL/GenBank/DDBJ whole genome shotgun (WGS) entry which is preliminary data.</text>
</comment>
<proteinExistence type="predicted"/>
<evidence type="ECO:0000313" key="2">
    <source>
        <dbReference type="EMBL" id="KAJ7607850.1"/>
    </source>
</evidence>
<sequence length="486" mass="55840">MYKGEGSHSPSYWQAELHYRDRWGIINTIYTQSIGILLNGETVKYDDGVNQVFGILYHSLDGEEACSMCACRAALANFPCPRCLVPKAQLHALLKEFTPCTTESMKRVYEAACNAHTKAEQEQVLQSHRLHLTENFFWFLLNSDPYQSYTYDVLHADDLGKCGKHFWPLVLDVLKEHGYKVFFDILKRVSEHGKNFDFPKQHATAHVIDDLREKGITNHHTTHLGEGFHQEVKAVYAQTNGKNEDSQLARLDENYEAIARICMRVDEGDKALRQKASEDEEDEDITDRSSASDPGSSDDHWSCDEMRGNRMYANFDAKLRKLLADELSEHFGDMVMVCTLFKLVLGINHCLYLKYQSTENWTEARDILRCSPKFHGQKWHNFALVNMTGPGTDLACAHILDLFTCKSLDGTSHDVALVSMLKPSSWKPNTVWDGCCMYEEPKQTQLIFMKYLIRGVYMCPVFNSKWDNLLYLLDTVDYNMFLQARN</sequence>
<reference evidence="2" key="1">
    <citation type="submission" date="2023-03" db="EMBL/GenBank/DDBJ databases">
        <title>Massive genome expansion in bonnet fungi (Mycena s.s.) driven by repeated elements and novel gene families across ecological guilds.</title>
        <authorList>
            <consortium name="Lawrence Berkeley National Laboratory"/>
            <person name="Harder C.B."/>
            <person name="Miyauchi S."/>
            <person name="Viragh M."/>
            <person name="Kuo A."/>
            <person name="Thoen E."/>
            <person name="Andreopoulos B."/>
            <person name="Lu D."/>
            <person name="Skrede I."/>
            <person name="Drula E."/>
            <person name="Henrissat B."/>
            <person name="Morin E."/>
            <person name="Kohler A."/>
            <person name="Barry K."/>
            <person name="LaButti K."/>
            <person name="Morin E."/>
            <person name="Salamov A."/>
            <person name="Lipzen A."/>
            <person name="Mereny Z."/>
            <person name="Hegedus B."/>
            <person name="Baldrian P."/>
            <person name="Stursova M."/>
            <person name="Weitz H."/>
            <person name="Taylor A."/>
            <person name="Grigoriev I.V."/>
            <person name="Nagy L.G."/>
            <person name="Martin F."/>
            <person name="Kauserud H."/>
        </authorList>
    </citation>
    <scope>NUCLEOTIDE SEQUENCE</scope>
    <source>
        <strain evidence="2">CBHHK067</strain>
    </source>
</reference>
<feature type="region of interest" description="Disordered" evidence="1">
    <location>
        <begin position="272"/>
        <end position="303"/>
    </location>
</feature>
<evidence type="ECO:0000256" key="1">
    <source>
        <dbReference type="SAM" id="MobiDB-lite"/>
    </source>
</evidence>